<reference evidence="3 4" key="1">
    <citation type="submission" date="2021-03" db="EMBL/GenBank/DDBJ databases">
        <title>Genomic Encyclopedia of Type Strains, Phase IV (KMG-IV): sequencing the most valuable type-strain genomes for metagenomic binning, comparative biology and taxonomic classification.</title>
        <authorList>
            <person name="Goeker M."/>
        </authorList>
    </citation>
    <scope>NUCLEOTIDE SEQUENCE [LARGE SCALE GENOMIC DNA]</scope>
    <source>
        <strain evidence="3 4">DSM 21600</strain>
    </source>
</reference>
<keyword evidence="2" id="KW-1133">Transmembrane helix</keyword>
<evidence type="ECO:0000256" key="2">
    <source>
        <dbReference type="SAM" id="Phobius"/>
    </source>
</evidence>
<evidence type="ECO:0000256" key="1">
    <source>
        <dbReference type="SAM" id="MobiDB-lite"/>
    </source>
</evidence>
<comment type="caution">
    <text evidence="3">The sequence shown here is derived from an EMBL/GenBank/DDBJ whole genome shotgun (WGS) entry which is preliminary data.</text>
</comment>
<feature type="transmembrane region" description="Helical" evidence="2">
    <location>
        <begin position="219"/>
        <end position="247"/>
    </location>
</feature>
<dbReference type="RefSeq" id="WP_209943834.1">
    <property type="nucleotide sequence ID" value="NZ_JAGGJU010000004.1"/>
</dbReference>
<organism evidence="3 4">
    <name type="scientific">Rhizobium halophytocola</name>
    <dbReference type="NCBI Taxonomy" id="735519"/>
    <lineage>
        <taxon>Bacteria</taxon>
        <taxon>Pseudomonadati</taxon>
        <taxon>Pseudomonadota</taxon>
        <taxon>Alphaproteobacteria</taxon>
        <taxon>Hyphomicrobiales</taxon>
        <taxon>Rhizobiaceae</taxon>
        <taxon>Rhizobium/Agrobacterium group</taxon>
        <taxon>Rhizobium</taxon>
    </lineage>
</organism>
<dbReference type="Proteomes" id="UP000759443">
    <property type="component" value="Unassembled WGS sequence"/>
</dbReference>
<evidence type="ECO:0000313" key="4">
    <source>
        <dbReference type="Proteomes" id="UP000759443"/>
    </source>
</evidence>
<feature type="region of interest" description="Disordered" evidence="1">
    <location>
        <begin position="82"/>
        <end position="105"/>
    </location>
</feature>
<keyword evidence="2" id="KW-0812">Transmembrane</keyword>
<name>A0ABS4DX23_9HYPH</name>
<protein>
    <submittedName>
        <fullName evidence="3">Uncharacterized protein</fullName>
    </submittedName>
</protein>
<gene>
    <name evidence="3" type="ORF">J2Z17_001638</name>
</gene>
<feature type="transmembrane region" description="Helical" evidence="2">
    <location>
        <begin position="12"/>
        <end position="29"/>
    </location>
</feature>
<keyword evidence="2" id="KW-0472">Membrane</keyword>
<sequence>MANVFKETSAPFVLALALGIVGWLFNSALDTAKTLRVLDVSYEFGTDQGVPTITYWISNLSLAQAVNAGEFVFKCPAADNSSAGPDAAARPDDSPKPNASAGSDVAVSGGEATGCLRRLPSAGAAAQYLVGGNIGLPVSPGVAPSRDGIHAAARVPPRGNVGFTMGLDQAETRLQFVYLLDQADISGDRSRLQTLVLGKGTDRKIGYLDRVTVFVISNYLSLVTLALAAFSLCVLIYLLVQFLAVIWPKRRAAAPSKARFIVKLRGETHVLEVEEI</sequence>
<evidence type="ECO:0000313" key="3">
    <source>
        <dbReference type="EMBL" id="MBP1850204.1"/>
    </source>
</evidence>
<accession>A0ABS4DX23</accession>
<proteinExistence type="predicted"/>
<keyword evidence="4" id="KW-1185">Reference proteome</keyword>
<dbReference type="EMBL" id="JAGGJU010000004">
    <property type="protein sequence ID" value="MBP1850204.1"/>
    <property type="molecule type" value="Genomic_DNA"/>
</dbReference>